<evidence type="ECO:0000259" key="3">
    <source>
        <dbReference type="Pfam" id="PF13193"/>
    </source>
</evidence>
<organism evidence="4 5">
    <name type="scientific">Saccharothrix algeriensis</name>
    <dbReference type="NCBI Taxonomy" id="173560"/>
    <lineage>
        <taxon>Bacteria</taxon>
        <taxon>Bacillati</taxon>
        <taxon>Actinomycetota</taxon>
        <taxon>Actinomycetes</taxon>
        <taxon>Pseudonocardiales</taxon>
        <taxon>Pseudonocardiaceae</taxon>
        <taxon>Saccharothrix</taxon>
    </lineage>
</organism>
<feature type="domain" description="AMP-dependent synthetase/ligase" evidence="2">
    <location>
        <begin position="66"/>
        <end position="401"/>
    </location>
</feature>
<dbReference type="InterPro" id="IPR000873">
    <property type="entry name" value="AMP-dep_synth/lig_dom"/>
</dbReference>
<dbReference type="PANTHER" id="PTHR45527">
    <property type="entry name" value="NONRIBOSOMAL PEPTIDE SYNTHETASE"/>
    <property type="match status" value="1"/>
</dbReference>
<gene>
    <name evidence="4" type="ORF">JOE68_005378</name>
</gene>
<evidence type="ECO:0000313" key="5">
    <source>
        <dbReference type="Proteomes" id="UP001195724"/>
    </source>
</evidence>
<dbReference type="InterPro" id="IPR045851">
    <property type="entry name" value="AMP-bd_C_sf"/>
</dbReference>
<dbReference type="InterPro" id="IPR025110">
    <property type="entry name" value="AMP-bd_C"/>
</dbReference>
<protein>
    <submittedName>
        <fullName evidence="4">Amino acid adenylation domain-containing protein</fullName>
    </submittedName>
</protein>
<dbReference type="Gene3D" id="3.30.300.30">
    <property type="match status" value="1"/>
</dbReference>
<name>A0ABS2SE47_9PSEU</name>
<dbReference type="Proteomes" id="UP001195724">
    <property type="component" value="Unassembled WGS sequence"/>
</dbReference>
<dbReference type="Pfam" id="PF13193">
    <property type="entry name" value="AMP-binding_C"/>
    <property type="match status" value="1"/>
</dbReference>
<dbReference type="RefSeq" id="WP_204845125.1">
    <property type="nucleotide sequence ID" value="NZ_JAFBCL010000001.1"/>
</dbReference>
<dbReference type="Gene3D" id="3.40.50.12780">
    <property type="entry name" value="N-terminal domain of ligase-like"/>
    <property type="match status" value="1"/>
</dbReference>
<proteinExistence type="predicted"/>
<evidence type="ECO:0000313" key="4">
    <source>
        <dbReference type="EMBL" id="MBM7814513.1"/>
    </source>
</evidence>
<dbReference type="InterPro" id="IPR020845">
    <property type="entry name" value="AMP-binding_CS"/>
</dbReference>
<comment type="caution">
    <text evidence="4">The sequence shown here is derived from an EMBL/GenBank/DDBJ whole genome shotgun (WGS) entry which is preliminary data.</text>
</comment>
<keyword evidence="5" id="KW-1185">Reference proteome</keyword>
<reference evidence="4 5" key="1">
    <citation type="submission" date="2021-01" db="EMBL/GenBank/DDBJ databases">
        <title>Sequencing the genomes of 1000 actinobacteria strains.</title>
        <authorList>
            <person name="Klenk H.-P."/>
        </authorList>
    </citation>
    <scope>NUCLEOTIDE SEQUENCE [LARGE SCALE GENOMIC DNA]</scope>
    <source>
        <strain evidence="4 5">DSM 44581</strain>
    </source>
</reference>
<accession>A0ABS2SE47</accession>
<sequence>MDAPPTVPGRTGGGARTDESGEQGRRLDGAPLAELPVAGDPGAVVALLNPVDFPPLHRVVDAVDLVAANDPDRPAVLSGDTTLGYAALVAAVDTTAERLRAQGCAPGAVVGCSGPRSATTVVLFLTIERIGAVYLPIDPKWPDARVEDVLDHGRCALRVDYTDTELVVRAHGAGTGGLADVAHADPRYVIFTSGTTGRPKGAVVAWPGMANHLWAKVADLGLTERDRVAFTAPPVFDISIWQMLAPLVVGGSLRVVTDAEVRFPRKLRAVLADSGVTVVELVPTAIGLLLDELGRGPGLPGLRWLISTGEELKPVLAERAITALPEARLLNAYGPTECSDDVTHHEVTADDTRLPRLPVGRPIANCALYCLVPTDEGWAQAEPGAIGEVFVGGVPVGLGYLGDPRATSAAFHRDPFDPASPTGRLYRTGDLGRVVDGVVHYHGRADRQVKLDGVRMELDEIESVLSRHPDVAQCAVTLDEGGRRRLTAHYVVRAAVPAADLESYLRSRLPEALVPRRWDECAELPLTGNGKVDHRALRAGGGKAQES</sequence>
<dbReference type="CDD" id="cd05930">
    <property type="entry name" value="A_NRPS"/>
    <property type="match status" value="1"/>
</dbReference>
<dbReference type="PROSITE" id="PS00455">
    <property type="entry name" value="AMP_BINDING"/>
    <property type="match status" value="1"/>
</dbReference>
<feature type="region of interest" description="Disordered" evidence="1">
    <location>
        <begin position="1"/>
        <end position="26"/>
    </location>
</feature>
<dbReference type="SUPFAM" id="SSF56801">
    <property type="entry name" value="Acetyl-CoA synthetase-like"/>
    <property type="match status" value="1"/>
</dbReference>
<dbReference type="InterPro" id="IPR042099">
    <property type="entry name" value="ANL_N_sf"/>
</dbReference>
<feature type="domain" description="AMP-binding enzyme C-terminal" evidence="3">
    <location>
        <begin position="460"/>
        <end position="531"/>
    </location>
</feature>
<feature type="compositionally biased region" description="Basic and acidic residues" evidence="1">
    <location>
        <begin position="16"/>
        <end position="26"/>
    </location>
</feature>
<dbReference type="Pfam" id="PF00501">
    <property type="entry name" value="AMP-binding"/>
    <property type="match status" value="1"/>
</dbReference>
<dbReference type="EMBL" id="JAFBCL010000001">
    <property type="protein sequence ID" value="MBM7814513.1"/>
    <property type="molecule type" value="Genomic_DNA"/>
</dbReference>
<dbReference type="PANTHER" id="PTHR45527:SF1">
    <property type="entry name" value="FATTY ACID SYNTHASE"/>
    <property type="match status" value="1"/>
</dbReference>
<evidence type="ECO:0000259" key="2">
    <source>
        <dbReference type="Pfam" id="PF00501"/>
    </source>
</evidence>
<evidence type="ECO:0000256" key="1">
    <source>
        <dbReference type="SAM" id="MobiDB-lite"/>
    </source>
</evidence>